<keyword evidence="2" id="KW-1185">Reference proteome</keyword>
<proteinExistence type="predicted"/>
<reference evidence="1 2" key="1">
    <citation type="submission" date="2018-11" db="EMBL/GenBank/DDBJ databases">
        <title>Genome sequencing of Paenibacillus sp. KCOM 3021 (= ChDC PVNT-B20).</title>
        <authorList>
            <person name="Kook J.-K."/>
            <person name="Park S.-N."/>
            <person name="Lim Y.K."/>
        </authorList>
    </citation>
    <scope>NUCLEOTIDE SEQUENCE [LARGE SCALE GENOMIC DNA]</scope>
    <source>
        <strain evidence="1 2">KCOM 3021</strain>
    </source>
</reference>
<organism evidence="1 2">
    <name type="scientific">Paenibacillus oralis</name>
    <dbReference type="NCBI Taxonomy" id="2490856"/>
    <lineage>
        <taxon>Bacteria</taxon>
        <taxon>Bacillati</taxon>
        <taxon>Bacillota</taxon>
        <taxon>Bacilli</taxon>
        <taxon>Bacillales</taxon>
        <taxon>Paenibacillaceae</taxon>
        <taxon>Paenibacillus</taxon>
    </lineage>
</organism>
<dbReference type="Proteomes" id="UP000267017">
    <property type="component" value="Unassembled WGS sequence"/>
</dbReference>
<accession>A0A3P3TER9</accession>
<name>A0A3P3TER9_9BACL</name>
<dbReference type="RefSeq" id="WP_128636006.1">
    <property type="nucleotide sequence ID" value="NZ_RRCN01000002.1"/>
</dbReference>
<gene>
    <name evidence="1" type="ORF">EHV15_35670</name>
</gene>
<evidence type="ECO:0000313" key="2">
    <source>
        <dbReference type="Proteomes" id="UP000267017"/>
    </source>
</evidence>
<protein>
    <submittedName>
        <fullName evidence="1">Uncharacterized protein</fullName>
    </submittedName>
</protein>
<comment type="caution">
    <text evidence="1">The sequence shown here is derived from an EMBL/GenBank/DDBJ whole genome shotgun (WGS) entry which is preliminary data.</text>
</comment>
<dbReference type="AlphaFoldDB" id="A0A3P3TER9"/>
<sequence length="146" mass="17001">MKDLVPGPASSNDDESNATNLSLDIFNKMQYLQLSGDRMEHFLRNGIPVKMLIEQESKGLGHLTITDLLDALQYLRTTGQSDNYDDLSLRRKLLNPERTDLQKENKAYRHILESIMREFKKKSKGYRAWAEAIRILLERVDNKQYD</sequence>
<evidence type="ECO:0000313" key="1">
    <source>
        <dbReference type="EMBL" id="RRJ54913.1"/>
    </source>
</evidence>
<dbReference type="EMBL" id="RRCN01000002">
    <property type="protein sequence ID" value="RRJ54913.1"/>
    <property type="molecule type" value="Genomic_DNA"/>
</dbReference>